<reference evidence="4" key="2">
    <citation type="submission" date="2020-09" db="EMBL/GenBank/DDBJ databases">
        <authorList>
            <person name="Sun Q."/>
            <person name="Zhou Y."/>
        </authorList>
    </citation>
    <scope>NUCLEOTIDE SEQUENCE</scope>
    <source>
        <strain evidence="4">CGMCC 1.12919</strain>
    </source>
</reference>
<dbReference type="PROSITE" id="PS50830">
    <property type="entry name" value="TNASE_3"/>
    <property type="match status" value="1"/>
</dbReference>
<accession>A0A916UJM0</accession>
<keyword evidence="5" id="KW-1185">Reference proteome</keyword>
<evidence type="ECO:0000259" key="3">
    <source>
        <dbReference type="PROSITE" id="PS50830"/>
    </source>
</evidence>
<dbReference type="InterPro" id="IPR035437">
    <property type="entry name" value="SNase_OB-fold_sf"/>
</dbReference>
<dbReference type="Proteomes" id="UP000637002">
    <property type="component" value="Unassembled WGS sequence"/>
</dbReference>
<reference evidence="4" key="1">
    <citation type="journal article" date="2014" name="Int. J. Syst. Evol. Microbiol.">
        <title>Complete genome sequence of Corynebacterium casei LMG S-19264T (=DSM 44701T), isolated from a smear-ripened cheese.</title>
        <authorList>
            <consortium name="US DOE Joint Genome Institute (JGI-PGF)"/>
            <person name="Walter F."/>
            <person name="Albersmeier A."/>
            <person name="Kalinowski J."/>
            <person name="Ruckert C."/>
        </authorList>
    </citation>
    <scope>NUCLEOTIDE SEQUENCE</scope>
    <source>
        <strain evidence="4">CGMCC 1.12919</strain>
    </source>
</reference>
<comment type="caution">
    <text evidence="4">The sequence shown here is derived from an EMBL/GenBank/DDBJ whole genome shotgun (WGS) entry which is preliminary data.</text>
</comment>
<keyword evidence="2" id="KW-0472">Membrane</keyword>
<feature type="transmembrane region" description="Helical" evidence="2">
    <location>
        <begin position="20"/>
        <end position="39"/>
    </location>
</feature>
<dbReference type="InterPro" id="IPR016071">
    <property type="entry name" value="Staphylococal_nuclease_OB-fold"/>
</dbReference>
<dbReference type="SUPFAM" id="SSF50199">
    <property type="entry name" value="Staphylococcal nuclease"/>
    <property type="match status" value="1"/>
</dbReference>
<dbReference type="Gene3D" id="2.40.50.90">
    <property type="match status" value="1"/>
</dbReference>
<dbReference type="EMBL" id="BMGG01000006">
    <property type="protein sequence ID" value="GGC73287.1"/>
    <property type="molecule type" value="Genomic_DNA"/>
</dbReference>
<evidence type="ECO:0000256" key="2">
    <source>
        <dbReference type="SAM" id="Phobius"/>
    </source>
</evidence>
<dbReference type="RefSeq" id="WP_188610435.1">
    <property type="nucleotide sequence ID" value="NZ_BMGG01000006.1"/>
</dbReference>
<dbReference type="PANTHER" id="PTHR12302:SF26">
    <property type="entry name" value="BLR1266 PROTEIN"/>
    <property type="match status" value="1"/>
</dbReference>
<feature type="region of interest" description="Disordered" evidence="1">
    <location>
        <begin position="168"/>
        <end position="191"/>
    </location>
</feature>
<dbReference type="PANTHER" id="PTHR12302">
    <property type="entry name" value="EBNA2 BINDING PROTEIN P100"/>
    <property type="match status" value="1"/>
</dbReference>
<evidence type="ECO:0000256" key="1">
    <source>
        <dbReference type="SAM" id="MobiDB-lite"/>
    </source>
</evidence>
<name>A0A916UJM0_9HYPH</name>
<evidence type="ECO:0000313" key="4">
    <source>
        <dbReference type="EMBL" id="GGC73287.1"/>
    </source>
</evidence>
<evidence type="ECO:0000313" key="5">
    <source>
        <dbReference type="Proteomes" id="UP000637002"/>
    </source>
</evidence>
<gene>
    <name evidence="4" type="ORF">GCM10010994_34580</name>
</gene>
<keyword evidence="2" id="KW-0812">Transmembrane</keyword>
<organism evidence="4 5">
    <name type="scientific">Chelatococcus reniformis</name>
    <dbReference type="NCBI Taxonomy" id="1494448"/>
    <lineage>
        <taxon>Bacteria</taxon>
        <taxon>Pseudomonadati</taxon>
        <taxon>Pseudomonadota</taxon>
        <taxon>Alphaproteobacteria</taxon>
        <taxon>Hyphomicrobiales</taxon>
        <taxon>Chelatococcaceae</taxon>
        <taxon>Chelatococcus</taxon>
    </lineage>
</organism>
<dbReference type="PROSITE" id="PS51257">
    <property type="entry name" value="PROKAR_LIPOPROTEIN"/>
    <property type="match status" value="1"/>
</dbReference>
<sequence>MRRLRPRGGRAPRLRRFSPADILLTGALFAACAALVAVLPRRSPDPPVSGRAYAIDGDSLRLGQRDIRLLGIDAPELHQSCDRYGERYECGRLARSELAALLARGPANCHGEGSDKYGRVLAVCQIGGEDVNAALVRGGAAVSYGRYEHEEQAARTARRGIWAGTFEKPEDWRRRHPRSGADVDAPPSAAR</sequence>
<proteinExistence type="predicted"/>
<keyword evidence="2" id="KW-1133">Transmembrane helix</keyword>
<dbReference type="Pfam" id="PF00565">
    <property type="entry name" value="SNase"/>
    <property type="match status" value="1"/>
</dbReference>
<protein>
    <recommendedName>
        <fullName evidence="3">TNase-like domain-containing protein</fullName>
    </recommendedName>
</protein>
<dbReference type="AlphaFoldDB" id="A0A916UJM0"/>
<dbReference type="SMART" id="SM00318">
    <property type="entry name" value="SNc"/>
    <property type="match status" value="1"/>
</dbReference>
<feature type="domain" description="TNase-like" evidence="3">
    <location>
        <begin position="55"/>
        <end position="164"/>
    </location>
</feature>